<gene>
    <name evidence="2" type="ORF">P8X34_01720</name>
</gene>
<evidence type="ECO:0000256" key="1">
    <source>
        <dbReference type="SAM" id="Phobius"/>
    </source>
</evidence>
<protein>
    <recommendedName>
        <fullName evidence="4">Permease</fullName>
    </recommendedName>
</protein>
<keyword evidence="1" id="KW-1133">Transmembrane helix</keyword>
<evidence type="ECO:0000313" key="2">
    <source>
        <dbReference type="EMBL" id="MFA4803471.1"/>
    </source>
</evidence>
<keyword evidence="1" id="KW-0812">Transmembrane</keyword>
<reference evidence="2 3" key="1">
    <citation type="submission" date="2023-03" db="EMBL/GenBank/DDBJ databases">
        <title>Speciation in Pyrococcus: adaptation to high temperature as a mechanism.</title>
        <authorList>
            <person name="Gu J."/>
        </authorList>
    </citation>
    <scope>NUCLEOTIDE SEQUENCE [LARGE SCALE GENOMIC DNA]</scope>
    <source>
        <strain evidence="2 3">LMOA34</strain>
    </source>
</reference>
<feature type="transmembrane region" description="Helical" evidence="1">
    <location>
        <begin position="78"/>
        <end position="97"/>
    </location>
</feature>
<sequence length="116" mass="13036">MKKINSRLVFSVLLLVFLLILSLQFKFILFTALLPVIVLLLFEYKGEHLKAIIYSAILWLATNSVVAYLIIGEVEIKHLVGAIGGSIFLIAISLLTWKVSRPKDNLQRGNKEINGQ</sequence>
<organism evidence="2 3">
    <name type="scientific">Pyrococcus kukulkanii</name>
    <dbReference type="NCBI Taxonomy" id="1609559"/>
    <lineage>
        <taxon>Archaea</taxon>
        <taxon>Methanobacteriati</taxon>
        <taxon>Methanobacteriota</taxon>
        <taxon>Thermococci</taxon>
        <taxon>Thermococcales</taxon>
        <taxon>Thermococcaceae</taxon>
        <taxon>Pyrococcus</taxon>
    </lineage>
</organism>
<evidence type="ECO:0008006" key="4">
    <source>
        <dbReference type="Google" id="ProtNLM"/>
    </source>
</evidence>
<accession>A0ABV4T464</accession>
<comment type="caution">
    <text evidence="2">The sequence shown here is derived from an EMBL/GenBank/DDBJ whole genome shotgun (WGS) entry which is preliminary data.</text>
</comment>
<keyword evidence="3" id="KW-1185">Reference proteome</keyword>
<keyword evidence="1" id="KW-0472">Membrane</keyword>
<feature type="transmembrane region" description="Helical" evidence="1">
    <location>
        <begin position="52"/>
        <end position="71"/>
    </location>
</feature>
<feature type="transmembrane region" description="Helical" evidence="1">
    <location>
        <begin position="12"/>
        <end position="40"/>
    </location>
</feature>
<evidence type="ECO:0000313" key="3">
    <source>
        <dbReference type="Proteomes" id="UP001571980"/>
    </source>
</evidence>
<dbReference type="EMBL" id="JARRIG010000001">
    <property type="protein sequence ID" value="MFA4803471.1"/>
    <property type="molecule type" value="Genomic_DNA"/>
</dbReference>
<dbReference type="Proteomes" id="UP001571980">
    <property type="component" value="Unassembled WGS sequence"/>
</dbReference>
<name>A0ABV4T464_9EURY</name>
<proteinExistence type="predicted"/>
<dbReference type="RefSeq" id="WP_372823127.1">
    <property type="nucleotide sequence ID" value="NZ_JARRIC010000001.1"/>
</dbReference>